<evidence type="ECO:0000259" key="4">
    <source>
        <dbReference type="PROSITE" id="PS50238"/>
    </source>
</evidence>
<dbReference type="GO" id="GO:0007165">
    <property type="term" value="P:signal transduction"/>
    <property type="evidence" value="ECO:0007669"/>
    <property type="project" value="InterPro"/>
</dbReference>
<dbReference type="PROSITE" id="PS50238">
    <property type="entry name" value="RHOGAP"/>
    <property type="match status" value="1"/>
</dbReference>
<feature type="compositionally biased region" description="Polar residues" evidence="3">
    <location>
        <begin position="509"/>
        <end position="519"/>
    </location>
</feature>
<proteinExistence type="predicted"/>
<feature type="region of interest" description="Disordered" evidence="3">
    <location>
        <begin position="833"/>
        <end position="919"/>
    </location>
</feature>
<dbReference type="PANTHER" id="PTHR23176">
    <property type="entry name" value="RHO/RAC/CDC GTPASE-ACTIVATING PROTEIN"/>
    <property type="match status" value="1"/>
</dbReference>
<dbReference type="Pfam" id="PF00620">
    <property type="entry name" value="RhoGAP"/>
    <property type="match status" value="1"/>
</dbReference>
<evidence type="ECO:0000313" key="6">
    <source>
        <dbReference type="Proteomes" id="UP001161017"/>
    </source>
</evidence>
<sequence>MLLDKSLPSLPPSAVDRSAAWAPETDSPISEQYSETPAEPPVPQRSRPSNSRSRSDHGTPEISRSQKRPQYLRSQSSTSEKRNRANSQDEDRKENLAPPSLQPTERNSTYSDSSRNGEDFFIPMKLDPNTAPGPSPIARRENNEAVRSPLPPESKGTKEYTNGKNGAARSRNNEQEPSQRLPPADSANDSRNSSQPNSPHIANQYQDRGRQVSSDVAAESGRKKFHNANNHIINSLAKDPVREASAGESKPRRNGDSQQNGRFMLQEVPKSKKSEKRNSKPDAQTQMTDQWGKGVQMGEASEKANSQVKEQQITLPPTESPDLSRSDTTLSGSPIETHSSRAHAPNDPLPATSKTTLKNVPERGDSLAKSAQHPPPRRNGDMGSSSKLSSSVTATDDPYEKAASAPATTTQSMGHSLPLKDHPKPSDSPPRGHFTETLSHPPLRAKERLAVQQEDSSDSFTAPRNPPHPPPSRNKNELSSLRNSDHVPSPGLPRFAEKEDASVDEETSRTLSPEGQQEQGGFLRRVSHSVRHARSYSDRGIRQSKEHKWGVPKSPMIGSNSPSFAHEFSSPIASSPESKREDVERLKRELEMEKQKSAELEAALDAKSNIKKMNSELKEKRSTMVVLDTQKEIVVRELEVLTDHIAAAKKSREPLDVPKLGNDVLQEFAENLRSLRESFQPQIEELIQRRNDLSEEVSKFDQRKDKSMQEFEQLTVKNAQLADLNNQLVHQIQELYKASAGPALDVSQPPPIGLGVYNAQASRDKVPLSTSAREQRPSITESNLTGITAVPDQDIDSTAYLAAPQVVNIRKAQPPKKFNWKKGGQNVAKGVKGLKGAFSSDGNRAQREGQLGTEGMPYGSMSQQETPRTDSYSKTPGQDRGPGFGGFFGAPKGRPQQWKNSPNSSYPASNSDGPPPLFGSELEVRAEFEHSNIPGVVMRCIQEVEARGMDIEGIYRKSGGTGQVQVIKEGFERSNDYDISDPDLDINAVTSTLKQYFRKLPTPLITYEVYNKMLEHATLQQNPDIDPSHPAHPNNPNNHAFRVRNMSYAVGDLPPHHRDTLEVLVFHLARVIEQAAENLMTPQNVAVVFAPTIMRPESLTREMVDTPLKNSAVQFLIENCQEVFLAGRNSGDGRTEKSA</sequence>
<dbReference type="GO" id="GO:0005938">
    <property type="term" value="C:cell cortex"/>
    <property type="evidence" value="ECO:0007669"/>
    <property type="project" value="UniProtKB-ARBA"/>
</dbReference>
<dbReference type="GO" id="GO:0005096">
    <property type="term" value="F:GTPase activator activity"/>
    <property type="evidence" value="ECO:0007669"/>
    <property type="project" value="UniProtKB-KW"/>
</dbReference>
<dbReference type="PANTHER" id="PTHR23176:SF128">
    <property type="entry name" value="RHO GTPASE-ACTIVATING PROTEIN RGD1"/>
    <property type="match status" value="1"/>
</dbReference>
<name>A0AA43QJA2_9LECA</name>
<feature type="region of interest" description="Disordered" evidence="3">
    <location>
        <begin position="1"/>
        <end position="586"/>
    </location>
</feature>
<evidence type="ECO:0000256" key="2">
    <source>
        <dbReference type="SAM" id="Coils"/>
    </source>
</evidence>
<feature type="coiled-coil region" evidence="2">
    <location>
        <begin position="683"/>
        <end position="710"/>
    </location>
</feature>
<accession>A0AA43QJA2</accession>
<dbReference type="InterPro" id="IPR050729">
    <property type="entry name" value="Rho-GAP"/>
</dbReference>
<gene>
    <name evidence="5" type="primary">RGA2</name>
    <name evidence="5" type="ORF">OHK93_000482</name>
</gene>
<dbReference type="AlphaFoldDB" id="A0AA43QJA2"/>
<dbReference type="InterPro" id="IPR000198">
    <property type="entry name" value="RhoGAP_dom"/>
</dbReference>
<feature type="compositionally biased region" description="Basic and acidic residues" evidence="3">
    <location>
        <begin position="535"/>
        <end position="549"/>
    </location>
</feature>
<dbReference type="CDD" id="cd00159">
    <property type="entry name" value="RhoGAP"/>
    <property type="match status" value="1"/>
</dbReference>
<dbReference type="Proteomes" id="UP001161017">
    <property type="component" value="Unassembled WGS sequence"/>
</dbReference>
<evidence type="ECO:0000313" key="5">
    <source>
        <dbReference type="EMBL" id="MDI1485345.1"/>
    </source>
</evidence>
<protein>
    <submittedName>
        <fullName evidence="5">Rho-type gtpase-activating protein</fullName>
    </submittedName>
</protein>
<dbReference type="InterPro" id="IPR008936">
    <property type="entry name" value="Rho_GTPase_activation_prot"/>
</dbReference>
<keyword evidence="2" id="KW-0175">Coiled coil</keyword>
<feature type="compositionally biased region" description="Polar residues" evidence="3">
    <location>
        <begin position="303"/>
        <end position="337"/>
    </location>
</feature>
<feature type="compositionally biased region" description="Basic and acidic residues" evidence="3">
    <location>
        <begin position="269"/>
        <end position="280"/>
    </location>
</feature>
<dbReference type="SMART" id="SM00324">
    <property type="entry name" value="RhoGAP"/>
    <property type="match status" value="1"/>
</dbReference>
<reference evidence="5" key="1">
    <citation type="journal article" date="2023" name="Genome Biol. Evol.">
        <title>First Whole Genome Sequence and Flow Cytometry Genome Size Data for the Lichen-Forming Fungus Ramalina farinacea (Ascomycota).</title>
        <authorList>
            <person name="Llewellyn T."/>
            <person name="Mian S."/>
            <person name="Hill R."/>
            <person name="Leitch I.J."/>
            <person name="Gaya E."/>
        </authorList>
    </citation>
    <scope>NUCLEOTIDE SEQUENCE</scope>
    <source>
        <strain evidence="5">LIQ254RAFAR</strain>
    </source>
</reference>
<feature type="compositionally biased region" description="Basic residues" evidence="3">
    <location>
        <begin position="525"/>
        <end position="534"/>
    </location>
</feature>
<keyword evidence="6" id="KW-1185">Reference proteome</keyword>
<feature type="compositionally biased region" description="Polar residues" evidence="3">
    <location>
        <begin position="860"/>
        <end position="875"/>
    </location>
</feature>
<feature type="compositionally biased region" description="Polar residues" evidence="3">
    <location>
        <begin position="187"/>
        <end position="214"/>
    </location>
</feature>
<dbReference type="EMBL" id="JAPUFD010000001">
    <property type="protein sequence ID" value="MDI1485345.1"/>
    <property type="molecule type" value="Genomic_DNA"/>
</dbReference>
<dbReference type="SUPFAM" id="SSF48350">
    <property type="entry name" value="GTPase activation domain, GAP"/>
    <property type="match status" value="1"/>
</dbReference>
<feature type="domain" description="Rho-GAP" evidence="4">
    <location>
        <begin position="920"/>
        <end position="1124"/>
    </location>
</feature>
<dbReference type="FunFam" id="1.10.555.10:FF:000043">
    <property type="entry name" value="Rho GTPase activator Rga"/>
    <property type="match status" value="1"/>
</dbReference>
<keyword evidence="1" id="KW-0343">GTPase activation</keyword>
<feature type="compositionally biased region" description="Basic and acidic residues" evidence="3">
    <location>
        <begin position="577"/>
        <end position="586"/>
    </location>
</feature>
<evidence type="ECO:0000256" key="3">
    <source>
        <dbReference type="SAM" id="MobiDB-lite"/>
    </source>
</evidence>
<feature type="compositionally biased region" description="Low complexity" evidence="3">
    <location>
        <begin position="900"/>
        <end position="911"/>
    </location>
</feature>
<evidence type="ECO:0000256" key="1">
    <source>
        <dbReference type="ARBA" id="ARBA00022468"/>
    </source>
</evidence>
<dbReference type="Gene3D" id="1.10.555.10">
    <property type="entry name" value="Rho GTPase activation protein"/>
    <property type="match status" value="1"/>
</dbReference>
<feature type="compositionally biased region" description="Basic and acidic residues" evidence="3">
    <location>
        <begin position="79"/>
        <end position="95"/>
    </location>
</feature>
<organism evidence="5 6">
    <name type="scientific">Ramalina farinacea</name>
    <dbReference type="NCBI Taxonomy" id="258253"/>
    <lineage>
        <taxon>Eukaryota</taxon>
        <taxon>Fungi</taxon>
        <taxon>Dikarya</taxon>
        <taxon>Ascomycota</taxon>
        <taxon>Pezizomycotina</taxon>
        <taxon>Lecanoromycetes</taxon>
        <taxon>OSLEUM clade</taxon>
        <taxon>Lecanoromycetidae</taxon>
        <taxon>Lecanorales</taxon>
        <taxon>Lecanorineae</taxon>
        <taxon>Ramalinaceae</taxon>
        <taxon>Ramalina</taxon>
    </lineage>
</organism>
<feature type="compositionally biased region" description="Polar residues" evidence="3">
    <location>
        <begin position="102"/>
        <end position="114"/>
    </location>
</feature>
<comment type="caution">
    <text evidence="5">The sequence shown here is derived from an EMBL/GenBank/DDBJ whole genome shotgun (WGS) entry which is preliminary data.</text>
</comment>